<keyword evidence="5" id="KW-1185">Reference proteome</keyword>
<dbReference type="InterPro" id="IPR029787">
    <property type="entry name" value="Nucleotide_cyclase"/>
</dbReference>
<protein>
    <submittedName>
        <fullName evidence="4">Adenylate cyclase</fullName>
    </submittedName>
</protein>
<feature type="domain" description="Guanylate cyclase" evidence="3">
    <location>
        <begin position="195"/>
        <end position="303"/>
    </location>
</feature>
<feature type="compositionally biased region" description="Acidic residues" evidence="2">
    <location>
        <begin position="7"/>
        <end position="25"/>
    </location>
</feature>
<feature type="region of interest" description="Disordered" evidence="2">
    <location>
        <begin position="1"/>
        <end position="34"/>
    </location>
</feature>
<evidence type="ECO:0000259" key="3">
    <source>
        <dbReference type="PROSITE" id="PS50125"/>
    </source>
</evidence>
<proteinExistence type="inferred from homology"/>
<accession>A0A2U1FID3</accession>
<dbReference type="Pfam" id="PF00211">
    <property type="entry name" value="Guanylate_cyc"/>
    <property type="match status" value="1"/>
</dbReference>
<dbReference type="PANTHER" id="PTHR43081">
    <property type="entry name" value="ADENYLATE CYCLASE, TERMINAL-DIFFERENTIATION SPECIFIC-RELATED"/>
    <property type="match status" value="1"/>
</dbReference>
<evidence type="ECO:0000313" key="5">
    <source>
        <dbReference type="Proteomes" id="UP000245639"/>
    </source>
</evidence>
<dbReference type="GO" id="GO:0035556">
    <property type="term" value="P:intracellular signal transduction"/>
    <property type="evidence" value="ECO:0007669"/>
    <property type="project" value="InterPro"/>
</dbReference>
<dbReference type="Pfam" id="PF16701">
    <property type="entry name" value="Ad_Cy_reg"/>
    <property type="match status" value="1"/>
</dbReference>
<dbReference type="OrthoDB" id="310836at2"/>
<dbReference type="InterPro" id="IPR050697">
    <property type="entry name" value="Adenylyl/Guanylyl_Cyclase_3/4"/>
</dbReference>
<sequence length="352" mass="38589">MTAGPDDGPDDDRPDDDGPDDDPEGTDPGRWARAQERIEDLLLGGPRTMTRGEVHERTGLSPEHTSRLWSALGFPATPDDVRGFAEADLEALGLSGRLLEADAFDEAEELAVARALGQGLGRLAEWQANLVRRTIVDAGHADDPDAVVAAVEALVPTLEKLQSYVWRRHLAVTAGRMLANLADPDADRAAGNRTVVGFADIVGFTRLSRQIDESDLRSLLERFETVSTEIVARRRGRIVKTLGDEILFVCDRVEDAVDIAFRLHEQVPDGERIELRVGMALGEVLPRYGDVYGPVVNIAARLTSEARPGSVLVDEDLTEALRATDLNLEIRAVPPLSVRGYRHLRPHVVREK</sequence>
<dbReference type="SMART" id="SM00044">
    <property type="entry name" value="CYCc"/>
    <property type="match status" value="1"/>
</dbReference>
<gene>
    <name evidence="4" type="ORF">C8D89_10370</name>
</gene>
<dbReference type="PANTHER" id="PTHR43081:SF19">
    <property type="entry name" value="PH-SENSITIVE ADENYLATE CYCLASE RV1264"/>
    <property type="match status" value="1"/>
</dbReference>
<organism evidence="4 5">
    <name type="scientific">Actinomycetospora cinnamomea</name>
    <dbReference type="NCBI Taxonomy" id="663609"/>
    <lineage>
        <taxon>Bacteria</taxon>
        <taxon>Bacillati</taxon>
        <taxon>Actinomycetota</taxon>
        <taxon>Actinomycetes</taxon>
        <taxon>Pseudonocardiales</taxon>
        <taxon>Pseudonocardiaceae</taxon>
        <taxon>Actinomycetospora</taxon>
    </lineage>
</organism>
<dbReference type="PROSITE" id="PS50125">
    <property type="entry name" value="GUANYLATE_CYCLASE_2"/>
    <property type="match status" value="1"/>
</dbReference>
<dbReference type="Proteomes" id="UP000245639">
    <property type="component" value="Unassembled WGS sequence"/>
</dbReference>
<evidence type="ECO:0000256" key="2">
    <source>
        <dbReference type="SAM" id="MobiDB-lite"/>
    </source>
</evidence>
<dbReference type="GO" id="GO:0004016">
    <property type="term" value="F:adenylate cyclase activity"/>
    <property type="evidence" value="ECO:0007669"/>
    <property type="project" value="UniProtKB-ARBA"/>
</dbReference>
<evidence type="ECO:0000313" key="4">
    <source>
        <dbReference type="EMBL" id="PVZ11740.1"/>
    </source>
</evidence>
<dbReference type="AlphaFoldDB" id="A0A2U1FID3"/>
<name>A0A2U1FID3_9PSEU</name>
<dbReference type="RefSeq" id="WP_116707463.1">
    <property type="nucleotide sequence ID" value="NZ_QEKW01000003.1"/>
</dbReference>
<dbReference type="Gene3D" id="3.30.70.1230">
    <property type="entry name" value="Nucleotide cyclase"/>
    <property type="match status" value="1"/>
</dbReference>
<comment type="caution">
    <text evidence="4">The sequence shown here is derived from an EMBL/GenBank/DDBJ whole genome shotgun (WGS) entry which is preliminary data.</text>
</comment>
<evidence type="ECO:0000256" key="1">
    <source>
        <dbReference type="ARBA" id="ARBA00005381"/>
    </source>
</evidence>
<dbReference type="GO" id="GO:0006171">
    <property type="term" value="P:cAMP biosynthetic process"/>
    <property type="evidence" value="ECO:0007669"/>
    <property type="project" value="TreeGrafter"/>
</dbReference>
<dbReference type="InterPro" id="IPR032026">
    <property type="entry name" value="Ad_Cy_reg"/>
</dbReference>
<dbReference type="SUPFAM" id="SSF55073">
    <property type="entry name" value="Nucleotide cyclase"/>
    <property type="match status" value="1"/>
</dbReference>
<reference evidence="4 5" key="1">
    <citation type="submission" date="2018-04" db="EMBL/GenBank/DDBJ databases">
        <title>Genomic Encyclopedia of Type Strains, Phase IV (KMG-IV): sequencing the most valuable type-strain genomes for metagenomic binning, comparative biology and taxonomic classification.</title>
        <authorList>
            <person name="Goeker M."/>
        </authorList>
    </citation>
    <scope>NUCLEOTIDE SEQUENCE [LARGE SCALE GENOMIC DNA]</scope>
    <source>
        <strain evidence="4 5">DSM 45771</strain>
    </source>
</reference>
<dbReference type="InterPro" id="IPR001054">
    <property type="entry name" value="A/G_cyclase"/>
</dbReference>
<dbReference type="EMBL" id="QEKW01000003">
    <property type="protein sequence ID" value="PVZ11740.1"/>
    <property type="molecule type" value="Genomic_DNA"/>
</dbReference>
<dbReference type="CDD" id="cd07302">
    <property type="entry name" value="CHD"/>
    <property type="match status" value="1"/>
</dbReference>
<comment type="similarity">
    <text evidence="1">Belongs to the adenylyl cyclase class-3 family.</text>
</comment>